<dbReference type="EMBL" id="FQVE01000005">
    <property type="protein sequence ID" value="SHG32350.1"/>
    <property type="molecule type" value="Genomic_DNA"/>
</dbReference>
<name>A0A1M5IWK8_9FLAO</name>
<dbReference type="Proteomes" id="UP000184108">
    <property type="component" value="Unassembled WGS sequence"/>
</dbReference>
<protein>
    <recommendedName>
        <fullName evidence="3">TonB protein C-terminal</fullName>
    </recommendedName>
</protein>
<dbReference type="AlphaFoldDB" id="A0A1M5IWK8"/>
<reference evidence="2" key="1">
    <citation type="submission" date="2016-11" db="EMBL/GenBank/DDBJ databases">
        <authorList>
            <person name="Varghese N."/>
            <person name="Submissions S."/>
        </authorList>
    </citation>
    <scope>NUCLEOTIDE SEQUENCE [LARGE SCALE GENOMIC DNA]</scope>
    <source>
        <strain evidence="2">YR203</strain>
    </source>
</reference>
<accession>A0A1M5IWK8</accession>
<evidence type="ECO:0000313" key="1">
    <source>
        <dbReference type="EMBL" id="SHG32350.1"/>
    </source>
</evidence>
<proteinExistence type="predicted"/>
<evidence type="ECO:0000313" key="2">
    <source>
        <dbReference type="Proteomes" id="UP000184108"/>
    </source>
</evidence>
<sequence length="263" mass="30190">MVIRLKELTHQTILLIILYFSYLGDTNTDLMLKHQLLRISLIITPLFYFAQQPELRESIKLKSFNYDIYLQNKKDQSASKELYVIPNKGDTIKENALVKNASSAETQRGFYRVNDTEIHFIDIDLTSNKIAHRIYSPNKKGNLKLINESLNLTAYPNNLPPKFKDNKPPHPEFEAGETALYSWIEKNVYPLLDQKHKKKENGNAVLVLDIDPKGSASLIEVRNLNIADHTKTQLTGVIKKMPVWKTNVHGYEVSGIVLIPIEY</sequence>
<gene>
    <name evidence="1" type="ORF">SAMN02787073_3999</name>
</gene>
<organism evidence="1 2">
    <name type="scientific">Chryseobacterium vrystaatense</name>
    <dbReference type="NCBI Taxonomy" id="307480"/>
    <lineage>
        <taxon>Bacteria</taxon>
        <taxon>Pseudomonadati</taxon>
        <taxon>Bacteroidota</taxon>
        <taxon>Flavobacteriia</taxon>
        <taxon>Flavobacteriales</taxon>
        <taxon>Weeksellaceae</taxon>
        <taxon>Chryseobacterium group</taxon>
        <taxon>Chryseobacterium</taxon>
    </lineage>
</organism>
<evidence type="ECO:0008006" key="3">
    <source>
        <dbReference type="Google" id="ProtNLM"/>
    </source>
</evidence>